<keyword evidence="2" id="KW-1185">Reference proteome</keyword>
<organism evidence="1 2">
    <name type="scientific">Dictyobacter aurantiacus</name>
    <dbReference type="NCBI Taxonomy" id="1936993"/>
    <lineage>
        <taxon>Bacteria</taxon>
        <taxon>Bacillati</taxon>
        <taxon>Chloroflexota</taxon>
        <taxon>Ktedonobacteria</taxon>
        <taxon>Ktedonobacterales</taxon>
        <taxon>Dictyobacteraceae</taxon>
        <taxon>Dictyobacter</taxon>
    </lineage>
</organism>
<dbReference type="Proteomes" id="UP000287224">
    <property type="component" value="Unassembled WGS sequence"/>
</dbReference>
<evidence type="ECO:0000313" key="2">
    <source>
        <dbReference type="Proteomes" id="UP000287224"/>
    </source>
</evidence>
<dbReference type="SUPFAM" id="SSF81301">
    <property type="entry name" value="Nucleotidyltransferase"/>
    <property type="match status" value="1"/>
</dbReference>
<proteinExistence type="predicted"/>
<dbReference type="EMBL" id="BIFQ01000002">
    <property type="protein sequence ID" value="GCE08898.1"/>
    <property type="molecule type" value="Genomic_DNA"/>
</dbReference>
<dbReference type="RefSeq" id="WP_126601371.1">
    <property type="nucleotide sequence ID" value="NZ_BIFQ01000002.1"/>
</dbReference>
<sequence length="290" mass="32802">MQSLSLDALPDLPQCATIVQVASTLWERDDVLALWVGGSLASGTGDVMSDVDFRVAVSPSDLDSWRQPAFEQLFTQIAVQGHSFMQFGNDAFLHHLVFSNGEIFDFFVQSTERLPTAESLVVLGCRSQPFQLKLTEQNRLIIRQPLPVIADSVEQLLVDFWISTHKHRKVLFRDLPLMVPLGLSVETNMIMRLWYIQVSGEDCGDLRQQTIHSFSHIARTIERSLGSDVLRMLGAPIRDLSELCSAIELHRSIIARVGRELAHIYKFTYPVSLEAMVVDHWQRFKSSLPL</sequence>
<dbReference type="AlphaFoldDB" id="A0A401ZPR5"/>
<protein>
    <submittedName>
        <fullName evidence="1">Uncharacterized protein</fullName>
    </submittedName>
</protein>
<dbReference type="Gene3D" id="3.30.460.10">
    <property type="entry name" value="Beta Polymerase, domain 2"/>
    <property type="match status" value="1"/>
</dbReference>
<dbReference type="InterPro" id="IPR043519">
    <property type="entry name" value="NT_sf"/>
</dbReference>
<gene>
    <name evidence="1" type="ORF">KDAU_62270</name>
</gene>
<reference evidence="2" key="1">
    <citation type="submission" date="2018-12" db="EMBL/GenBank/DDBJ databases">
        <title>Tengunoibacter tsumagoiensis gen. nov., sp. nov., Dictyobacter kobayashii sp. nov., D. alpinus sp. nov., and D. joshuensis sp. nov. and description of Dictyobacteraceae fam. nov. within the order Ktedonobacterales isolated from Tengu-no-mugimeshi.</title>
        <authorList>
            <person name="Wang C.M."/>
            <person name="Zheng Y."/>
            <person name="Sakai Y."/>
            <person name="Toyoda A."/>
            <person name="Minakuchi Y."/>
            <person name="Abe K."/>
            <person name="Yokota A."/>
            <person name="Yabe S."/>
        </authorList>
    </citation>
    <scope>NUCLEOTIDE SEQUENCE [LARGE SCALE GENOMIC DNA]</scope>
    <source>
        <strain evidence="2">S-27</strain>
    </source>
</reference>
<name>A0A401ZPR5_9CHLR</name>
<dbReference type="OrthoDB" id="2427280at2"/>
<evidence type="ECO:0000313" key="1">
    <source>
        <dbReference type="EMBL" id="GCE08898.1"/>
    </source>
</evidence>
<comment type="caution">
    <text evidence="1">The sequence shown here is derived from an EMBL/GenBank/DDBJ whole genome shotgun (WGS) entry which is preliminary data.</text>
</comment>
<accession>A0A401ZPR5</accession>